<feature type="compositionally biased region" description="Polar residues" evidence="1">
    <location>
        <begin position="70"/>
        <end position="79"/>
    </location>
</feature>
<name>A0A518JQ61_9BACT</name>
<sequence length="79" mass="8649">MRQSLILTSLTFVVCLGCDTAARQQQAEEARRQQTVNELRELGEEMHNNPENQSAPDSTAADTSEEDPDSPNNNAASSE</sequence>
<dbReference type="EMBL" id="CP036348">
    <property type="protein sequence ID" value="QDV67685.1"/>
    <property type="molecule type" value="Genomic_DNA"/>
</dbReference>
<reference evidence="2 3" key="1">
    <citation type="submission" date="2019-02" db="EMBL/GenBank/DDBJ databases">
        <title>Deep-cultivation of Planctomycetes and their phenomic and genomic characterization uncovers novel biology.</title>
        <authorList>
            <person name="Wiegand S."/>
            <person name="Jogler M."/>
            <person name="Boedeker C."/>
            <person name="Pinto D."/>
            <person name="Vollmers J."/>
            <person name="Rivas-Marin E."/>
            <person name="Kohn T."/>
            <person name="Peeters S.H."/>
            <person name="Heuer A."/>
            <person name="Rast P."/>
            <person name="Oberbeckmann S."/>
            <person name="Bunk B."/>
            <person name="Jeske O."/>
            <person name="Meyerdierks A."/>
            <person name="Storesund J.E."/>
            <person name="Kallscheuer N."/>
            <person name="Luecker S."/>
            <person name="Lage O.M."/>
            <person name="Pohl T."/>
            <person name="Merkel B.J."/>
            <person name="Hornburger P."/>
            <person name="Mueller R.-W."/>
            <person name="Bruemmer F."/>
            <person name="Labrenz M."/>
            <person name="Spormann A.M."/>
            <person name="Op den Camp H."/>
            <person name="Overmann J."/>
            <person name="Amann R."/>
            <person name="Jetten M.S.M."/>
            <person name="Mascher T."/>
            <person name="Medema M.H."/>
            <person name="Devos D.P."/>
            <person name="Kaster A.-K."/>
            <person name="Ovreas L."/>
            <person name="Rohde M."/>
            <person name="Galperin M.Y."/>
            <person name="Jogler C."/>
        </authorList>
    </citation>
    <scope>NUCLEOTIDE SEQUENCE [LARGE SCALE GENOMIC DNA]</scope>
    <source>
        <strain evidence="2 3">Poly24</strain>
    </source>
</reference>
<feature type="compositionally biased region" description="Basic and acidic residues" evidence="1">
    <location>
        <begin position="38"/>
        <end position="48"/>
    </location>
</feature>
<dbReference type="AlphaFoldDB" id="A0A518JQ61"/>
<dbReference type="KEGG" id="rcf:Poly24_13870"/>
<dbReference type="Proteomes" id="UP000315082">
    <property type="component" value="Chromosome"/>
</dbReference>
<evidence type="ECO:0000313" key="3">
    <source>
        <dbReference type="Proteomes" id="UP000315082"/>
    </source>
</evidence>
<proteinExistence type="predicted"/>
<feature type="compositionally biased region" description="Polar residues" evidence="1">
    <location>
        <begin position="49"/>
        <end position="62"/>
    </location>
</feature>
<organism evidence="2 3">
    <name type="scientific">Rosistilla carotiformis</name>
    <dbReference type="NCBI Taxonomy" id="2528017"/>
    <lineage>
        <taxon>Bacteria</taxon>
        <taxon>Pseudomonadati</taxon>
        <taxon>Planctomycetota</taxon>
        <taxon>Planctomycetia</taxon>
        <taxon>Pirellulales</taxon>
        <taxon>Pirellulaceae</taxon>
        <taxon>Rosistilla</taxon>
    </lineage>
</organism>
<feature type="region of interest" description="Disordered" evidence="1">
    <location>
        <begin position="38"/>
        <end position="79"/>
    </location>
</feature>
<dbReference type="RefSeq" id="WP_145092237.1">
    <property type="nucleotide sequence ID" value="NZ_CP036348.1"/>
</dbReference>
<keyword evidence="3" id="KW-1185">Reference proteome</keyword>
<accession>A0A518JQ61</accession>
<evidence type="ECO:0000256" key="1">
    <source>
        <dbReference type="SAM" id="MobiDB-lite"/>
    </source>
</evidence>
<protein>
    <submittedName>
        <fullName evidence="2">Uncharacterized protein</fullName>
    </submittedName>
</protein>
<evidence type="ECO:0000313" key="2">
    <source>
        <dbReference type="EMBL" id="QDV67685.1"/>
    </source>
</evidence>
<gene>
    <name evidence="2" type="ORF">Poly24_13870</name>
</gene>